<comment type="caution">
    <text evidence="1">The sequence shown here is derived from an EMBL/GenBank/DDBJ whole genome shotgun (WGS) entry which is preliminary data.</text>
</comment>
<dbReference type="GO" id="GO:0005975">
    <property type="term" value="P:carbohydrate metabolic process"/>
    <property type="evidence" value="ECO:0007669"/>
    <property type="project" value="InterPro"/>
</dbReference>
<gene>
    <name evidence="1" type="ORF">N781_09325</name>
</gene>
<proteinExistence type="predicted"/>
<accession>A0A0A5G825</accession>
<dbReference type="RefSeq" id="WP_026801765.1">
    <property type="nucleotide sequence ID" value="NZ_AULI01000024.1"/>
</dbReference>
<sequence>MKRSTIKYSSALFIFLLILIGGLQFLRVDGYQKLFPTASKEAEELKTMSATSTPPPANSPLTISIYINESELSQEALTNLEQSLNYAKVDYRRIEKEALSKLEPSPYHILALSGEHTKDWPLQDIQSFVQKGGRLLIAGRFIDPKWQPLIGVTDFSDFIDDIYGLQFERELFPGYPNLEETTSLFSHSIADVELSEESDVYITAMDEPIFWTHNYGDGKVAFWNTTSITEKSARGILLQSLSLLPPSFVSNQVGAKVMYIDDFPSPIPYRTPVMIREEYDMNMKQFYTSIWWEDMKRMAHEHDATYTGVLIGTYEQEANLSSEELNKRIRYPMLYFGRDLLKEGGELGLHGYNHQSLVTKSERIDPKFGYKPWEDQSKMEEAIKRVSETFHYYFPNEQIRTYVPPSNVLNETGMAALSDSLTDLQIVAALYSGTKENGSYIQEFGYDETYPSIYHFPRISSGYVIDREEQYIQADAVANFGVASHFIHPDDVLDPRRSYGEGWEDMEEGFEEMLSNLKETYPHLEALTQYRAFQKLITYQQSTISISYEQDSIQISGNRMLSPSTLLVRVNEGNSLATGTFDFGVVEPFGQSNDLYRVTLTEPNAQLKIKDVRR</sequence>
<dbReference type="STRING" id="1385510.GCA_000425205_03591"/>
<evidence type="ECO:0000313" key="2">
    <source>
        <dbReference type="Proteomes" id="UP000030528"/>
    </source>
</evidence>
<dbReference type="Pfam" id="PF09960">
    <property type="entry name" value="DUF2194"/>
    <property type="match status" value="1"/>
</dbReference>
<keyword evidence="2" id="KW-1185">Reference proteome</keyword>
<dbReference type="EMBL" id="AVPE01000024">
    <property type="protein sequence ID" value="KGX89291.1"/>
    <property type="molecule type" value="Genomic_DNA"/>
</dbReference>
<dbReference type="AlphaFoldDB" id="A0A0A5G825"/>
<dbReference type="eggNOG" id="COG4878">
    <property type="taxonomic scope" value="Bacteria"/>
</dbReference>
<name>A0A0A5G825_9BACI</name>
<organism evidence="1 2">
    <name type="scientific">Pontibacillus halophilus JSM 076056 = DSM 19796</name>
    <dbReference type="NCBI Taxonomy" id="1385510"/>
    <lineage>
        <taxon>Bacteria</taxon>
        <taxon>Bacillati</taxon>
        <taxon>Bacillota</taxon>
        <taxon>Bacilli</taxon>
        <taxon>Bacillales</taxon>
        <taxon>Bacillaceae</taxon>
        <taxon>Pontibacillus</taxon>
    </lineage>
</organism>
<dbReference type="InterPro" id="IPR018695">
    <property type="entry name" value="DUF2194"/>
</dbReference>
<protein>
    <submittedName>
        <fullName evidence="1">Uncharacterized protein</fullName>
    </submittedName>
</protein>
<dbReference type="Gene3D" id="3.20.20.370">
    <property type="entry name" value="Glycoside hydrolase/deacetylase"/>
    <property type="match status" value="1"/>
</dbReference>
<dbReference type="OrthoDB" id="9761886at2"/>
<reference evidence="1 2" key="1">
    <citation type="submission" date="2013-08" db="EMBL/GenBank/DDBJ databases">
        <authorList>
            <person name="Huang J."/>
            <person name="Wang G."/>
        </authorList>
    </citation>
    <scope>NUCLEOTIDE SEQUENCE [LARGE SCALE GENOMIC DNA]</scope>
    <source>
        <strain evidence="1 2">JSM 076056</strain>
    </source>
</reference>
<dbReference type="InterPro" id="IPR011330">
    <property type="entry name" value="Glyco_hydro/deAcase_b/a-brl"/>
</dbReference>
<dbReference type="SUPFAM" id="SSF52317">
    <property type="entry name" value="Class I glutamine amidotransferase-like"/>
    <property type="match status" value="1"/>
</dbReference>
<dbReference type="CDD" id="cd10924">
    <property type="entry name" value="CE4_COG4878"/>
    <property type="match status" value="1"/>
</dbReference>
<dbReference type="InterPro" id="IPR029062">
    <property type="entry name" value="Class_I_gatase-like"/>
</dbReference>
<evidence type="ECO:0000313" key="1">
    <source>
        <dbReference type="EMBL" id="KGX89291.1"/>
    </source>
</evidence>
<dbReference type="Proteomes" id="UP000030528">
    <property type="component" value="Unassembled WGS sequence"/>
</dbReference>
<dbReference type="SUPFAM" id="SSF88713">
    <property type="entry name" value="Glycoside hydrolase/deacetylase"/>
    <property type="match status" value="1"/>
</dbReference>